<feature type="domain" description="Fibronectin type III-like" evidence="1">
    <location>
        <begin position="7"/>
        <end position="57"/>
    </location>
</feature>
<comment type="caution">
    <text evidence="2">The sequence shown here is derived from an EMBL/GenBank/DDBJ whole genome shotgun (WGS) entry which is preliminary data.</text>
</comment>
<dbReference type="Gene3D" id="2.60.40.10">
    <property type="entry name" value="Immunoglobulins"/>
    <property type="match status" value="1"/>
</dbReference>
<feature type="non-terminal residue" evidence="2">
    <location>
        <position position="1"/>
    </location>
</feature>
<dbReference type="InterPro" id="IPR013783">
    <property type="entry name" value="Ig-like_fold"/>
</dbReference>
<gene>
    <name evidence="2" type="ORF">CLOSTHATH_04345</name>
</gene>
<evidence type="ECO:0000313" key="3">
    <source>
        <dbReference type="Proteomes" id="UP000004968"/>
    </source>
</evidence>
<dbReference type="InterPro" id="IPR026891">
    <property type="entry name" value="Fn3-like"/>
</dbReference>
<protein>
    <recommendedName>
        <fullName evidence="1">Fibronectin type III-like domain-containing protein</fullName>
    </recommendedName>
</protein>
<dbReference type="Proteomes" id="UP000004968">
    <property type="component" value="Unassembled WGS sequence"/>
</dbReference>
<evidence type="ECO:0000313" key="2">
    <source>
        <dbReference type="EMBL" id="EFC97457.1"/>
    </source>
</evidence>
<sequence length="79" mass="8881">DRVDHWSLCGFKRIELEPGEVKQVELELGSHTYECVNSEGQYVENATVYEFSIGTSQPDKRSRQLGAPEPVAVVCRRGV</sequence>
<proteinExistence type="predicted"/>
<dbReference type="RefSeq" id="WP_006774789.1">
    <property type="nucleotide sequence ID" value="NZ_GG667699.1"/>
</dbReference>
<dbReference type="Pfam" id="PF14310">
    <property type="entry name" value="Fn3-like"/>
    <property type="match status" value="1"/>
</dbReference>
<dbReference type="HOGENOM" id="CLU_2611641_0_0_9"/>
<reference evidence="2 3" key="1">
    <citation type="submission" date="2010-01" db="EMBL/GenBank/DDBJ databases">
        <authorList>
            <person name="Weinstock G."/>
            <person name="Sodergren E."/>
            <person name="Clifton S."/>
            <person name="Fulton L."/>
            <person name="Fulton B."/>
            <person name="Courtney L."/>
            <person name="Fronick C."/>
            <person name="Harrison M."/>
            <person name="Strong C."/>
            <person name="Farmer C."/>
            <person name="Delahaunty K."/>
            <person name="Markovic C."/>
            <person name="Hall O."/>
            <person name="Minx P."/>
            <person name="Tomlinson C."/>
            <person name="Mitreva M."/>
            <person name="Nelson J."/>
            <person name="Hou S."/>
            <person name="Wollam A."/>
            <person name="Pepin K.H."/>
            <person name="Johnson M."/>
            <person name="Bhonagiri V."/>
            <person name="Nash W.E."/>
            <person name="Warren W."/>
            <person name="Chinwalla A."/>
            <person name="Mardis E.R."/>
            <person name="Wilson R.K."/>
        </authorList>
    </citation>
    <scope>NUCLEOTIDE SEQUENCE [LARGE SCALE GENOMIC DNA]</scope>
    <source>
        <strain evidence="2 3">DSM 13479</strain>
    </source>
</reference>
<name>D3AL51_9FIRM</name>
<evidence type="ECO:0000259" key="1">
    <source>
        <dbReference type="Pfam" id="PF14310"/>
    </source>
</evidence>
<dbReference type="EMBL" id="ACIO01000390">
    <property type="protein sequence ID" value="EFC97457.1"/>
    <property type="molecule type" value="Genomic_DNA"/>
</dbReference>
<dbReference type="AlphaFoldDB" id="D3AL51"/>
<organism evidence="2 3">
    <name type="scientific">Hungatella hathewayi DSM 13479</name>
    <dbReference type="NCBI Taxonomy" id="566550"/>
    <lineage>
        <taxon>Bacteria</taxon>
        <taxon>Bacillati</taxon>
        <taxon>Bacillota</taxon>
        <taxon>Clostridia</taxon>
        <taxon>Lachnospirales</taxon>
        <taxon>Lachnospiraceae</taxon>
        <taxon>Hungatella</taxon>
    </lineage>
</organism>
<accession>D3AL51</accession>